<accession>A0A6H5IQM7</accession>
<reference evidence="2 3" key="1">
    <citation type="submission" date="2020-02" db="EMBL/GenBank/DDBJ databases">
        <authorList>
            <person name="Ferguson B K."/>
        </authorList>
    </citation>
    <scope>NUCLEOTIDE SEQUENCE [LARGE SCALE GENOMIC DNA]</scope>
</reference>
<dbReference type="AlphaFoldDB" id="A0A6H5IQM7"/>
<feature type="region of interest" description="Disordered" evidence="1">
    <location>
        <begin position="377"/>
        <end position="418"/>
    </location>
</feature>
<dbReference type="InterPro" id="IPR036770">
    <property type="entry name" value="Ankyrin_rpt-contain_sf"/>
</dbReference>
<protein>
    <submittedName>
        <fullName evidence="2">Uncharacterized protein</fullName>
    </submittedName>
</protein>
<proteinExistence type="predicted"/>
<gene>
    <name evidence="2" type="ORF">TBRA_LOCUS10904</name>
</gene>
<feature type="compositionally biased region" description="Acidic residues" evidence="1">
    <location>
        <begin position="400"/>
        <end position="409"/>
    </location>
</feature>
<sequence>MARNRENCVVHSNNSCVHNSMYSRGRVSRVYYMRYIVCDTRSIFHSRLFFERGTAARDAASRSVTYERSNRNKKAKLHNEIKMARRLVRASAMEKNIDMDQLLLVCVKQGDAEKATPGREFILFVAATGYRHVLEPEDDGSPRRPYTTAIHRVARLIGTRRYSAQTIEALFRIYGNFDDIYEDESGLEHFHAACMLGCVFAVTEYLRRDGLKEVAVKLLRLGADPNMPNVYGATALHYICNSRQQERDVVEFLKIFLRICDEIGHTLLIDAQTDKQETPLTFAVNYLLLEPIDLLLTRGADASKLVFPKFLLSREDIDFDRKHHHTESLRKASLALTVLARLQENGYEQSIECAQTIIAFFDDNSLFEDYNKPKVDPLCDGEMNSNESRYDEQRDISGESVDDEEDDDNDDHREYDEKRDIYEEDIDILIKNENFIDETQQIKFASSKPLNDYDKQVANVMQDVIEEEEAKEHMQEESRLMCRKQKSEDDTENNMWSLYDVLCMPAGKVERLFTYQDFLEFARSDKLIFMDEQEKKACVKRLTEKMARGYFKDLAQDVFTDVTPLTQDCCEVHPSRMYRALTFTSQTGVESTPRFFTFFFKYPNRQKLNLLLNVFILNISISNLHGL</sequence>
<dbReference type="EMBL" id="CADCXV010000940">
    <property type="protein sequence ID" value="CAB0039146.1"/>
    <property type="molecule type" value="Genomic_DNA"/>
</dbReference>
<dbReference type="Gene3D" id="1.25.40.20">
    <property type="entry name" value="Ankyrin repeat-containing domain"/>
    <property type="match status" value="1"/>
</dbReference>
<evidence type="ECO:0000313" key="3">
    <source>
        <dbReference type="Proteomes" id="UP000479190"/>
    </source>
</evidence>
<feature type="compositionally biased region" description="Basic and acidic residues" evidence="1">
    <location>
        <begin position="388"/>
        <end position="397"/>
    </location>
</feature>
<organism evidence="2 3">
    <name type="scientific">Trichogramma brassicae</name>
    <dbReference type="NCBI Taxonomy" id="86971"/>
    <lineage>
        <taxon>Eukaryota</taxon>
        <taxon>Metazoa</taxon>
        <taxon>Ecdysozoa</taxon>
        <taxon>Arthropoda</taxon>
        <taxon>Hexapoda</taxon>
        <taxon>Insecta</taxon>
        <taxon>Pterygota</taxon>
        <taxon>Neoptera</taxon>
        <taxon>Endopterygota</taxon>
        <taxon>Hymenoptera</taxon>
        <taxon>Apocrita</taxon>
        <taxon>Proctotrupomorpha</taxon>
        <taxon>Chalcidoidea</taxon>
        <taxon>Trichogrammatidae</taxon>
        <taxon>Trichogramma</taxon>
    </lineage>
</organism>
<dbReference type="OrthoDB" id="496981at2759"/>
<evidence type="ECO:0000256" key="1">
    <source>
        <dbReference type="SAM" id="MobiDB-lite"/>
    </source>
</evidence>
<dbReference type="Proteomes" id="UP000479190">
    <property type="component" value="Unassembled WGS sequence"/>
</dbReference>
<dbReference type="SUPFAM" id="SSF48403">
    <property type="entry name" value="Ankyrin repeat"/>
    <property type="match status" value="1"/>
</dbReference>
<keyword evidence="3" id="KW-1185">Reference proteome</keyword>
<evidence type="ECO:0000313" key="2">
    <source>
        <dbReference type="EMBL" id="CAB0039146.1"/>
    </source>
</evidence>
<name>A0A6H5IQM7_9HYME</name>